<dbReference type="STRING" id="445710.ATSB10_11180"/>
<keyword evidence="7" id="KW-0460">Magnesium</keyword>
<dbReference type="PATRIC" id="fig|445710.3.peg.1113"/>
<keyword evidence="5 8" id="KW-1133">Transmembrane helix</keyword>
<proteinExistence type="predicted"/>
<protein>
    <recommendedName>
        <fullName evidence="11">Glycosyl transferase family 4</fullName>
    </recommendedName>
</protein>
<evidence type="ECO:0008006" key="11">
    <source>
        <dbReference type="Google" id="ProtNLM"/>
    </source>
</evidence>
<evidence type="ECO:0000256" key="4">
    <source>
        <dbReference type="ARBA" id="ARBA00022692"/>
    </source>
</evidence>
<reference evidence="9 10" key="1">
    <citation type="submission" date="2016-02" db="EMBL/GenBank/DDBJ databases">
        <title>Complete genome sequencing and analysis of ATSB10, Dyella thiooxydans isolated from rhizosphere soil of sunflower (Helianthus annuus L.).</title>
        <authorList>
            <person name="Lee Y."/>
            <person name="Hwangbo K."/>
            <person name="Chung H."/>
            <person name="Yoo J."/>
            <person name="Kim K.Y."/>
            <person name="Sa T.M."/>
            <person name="Um Y."/>
            <person name="Madhaiyan M."/>
        </authorList>
    </citation>
    <scope>NUCLEOTIDE SEQUENCE [LARGE SCALE GENOMIC DNA]</scope>
    <source>
        <strain evidence="9 10">ATSB10</strain>
    </source>
</reference>
<dbReference type="GO" id="GO:0071555">
    <property type="term" value="P:cell wall organization"/>
    <property type="evidence" value="ECO:0007669"/>
    <property type="project" value="TreeGrafter"/>
</dbReference>
<dbReference type="GO" id="GO:0009103">
    <property type="term" value="P:lipopolysaccharide biosynthetic process"/>
    <property type="evidence" value="ECO:0007669"/>
    <property type="project" value="TreeGrafter"/>
</dbReference>
<dbReference type="EMBL" id="CP014841">
    <property type="protein sequence ID" value="AND68572.1"/>
    <property type="molecule type" value="Genomic_DNA"/>
</dbReference>
<dbReference type="PANTHER" id="PTHR22926">
    <property type="entry name" value="PHOSPHO-N-ACETYLMURAMOYL-PENTAPEPTIDE-TRANSFERASE"/>
    <property type="match status" value="1"/>
</dbReference>
<keyword evidence="7" id="KW-0479">Metal-binding</keyword>
<feature type="transmembrane region" description="Helical" evidence="8">
    <location>
        <begin position="155"/>
        <end position="173"/>
    </location>
</feature>
<feature type="transmembrane region" description="Helical" evidence="8">
    <location>
        <begin position="116"/>
        <end position="143"/>
    </location>
</feature>
<feature type="transmembrane region" description="Helical" evidence="8">
    <location>
        <begin position="179"/>
        <end position="198"/>
    </location>
</feature>
<feature type="binding site" evidence="7">
    <location>
        <position position="147"/>
    </location>
    <ligand>
        <name>Mg(2+)</name>
        <dbReference type="ChEBI" id="CHEBI:18420"/>
    </ligand>
</feature>
<dbReference type="Pfam" id="PF00953">
    <property type="entry name" value="Glycos_transf_4"/>
    <property type="match status" value="1"/>
</dbReference>
<dbReference type="GO" id="GO:0005886">
    <property type="term" value="C:plasma membrane"/>
    <property type="evidence" value="ECO:0007669"/>
    <property type="project" value="UniProtKB-SubCell"/>
</dbReference>
<keyword evidence="3" id="KW-0808">Transferase</keyword>
<keyword evidence="2" id="KW-1003">Cell membrane</keyword>
<keyword evidence="6 8" id="KW-0472">Membrane</keyword>
<dbReference type="AlphaFoldDB" id="A0A160N0H0"/>
<evidence type="ECO:0000256" key="7">
    <source>
        <dbReference type="PIRSR" id="PIRSR600715-1"/>
    </source>
</evidence>
<keyword evidence="4 8" id="KW-0812">Transmembrane</keyword>
<name>A0A160N0H0_9GAMM</name>
<dbReference type="PANTHER" id="PTHR22926:SF3">
    <property type="entry name" value="UNDECAPRENYL-PHOSPHATE ALPHA-N-ACETYLGLUCOSAMINYL 1-PHOSPHATE TRANSFERASE"/>
    <property type="match status" value="1"/>
</dbReference>
<evidence type="ECO:0000256" key="1">
    <source>
        <dbReference type="ARBA" id="ARBA00004651"/>
    </source>
</evidence>
<feature type="transmembrane region" description="Helical" evidence="8">
    <location>
        <begin position="283"/>
        <end position="304"/>
    </location>
</feature>
<dbReference type="Proteomes" id="UP000077255">
    <property type="component" value="Chromosome"/>
</dbReference>
<dbReference type="CDD" id="cd06854">
    <property type="entry name" value="GT_WbpL_WbcO_like"/>
    <property type="match status" value="1"/>
</dbReference>
<dbReference type="KEGG" id="dtx:ATSB10_11180"/>
<dbReference type="GO" id="GO:0044038">
    <property type="term" value="P:cell wall macromolecule biosynthetic process"/>
    <property type="evidence" value="ECO:0007669"/>
    <property type="project" value="TreeGrafter"/>
</dbReference>
<evidence type="ECO:0000256" key="3">
    <source>
        <dbReference type="ARBA" id="ARBA00022679"/>
    </source>
</evidence>
<comment type="cofactor">
    <cofactor evidence="7">
        <name>Mg(2+)</name>
        <dbReference type="ChEBI" id="CHEBI:18420"/>
    </cofactor>
</comment>
<dbReference type="OrthoDB" id="9783652at2"/>
<evidence type="ECO:0000256" key="8">
    <source>
        <dbReference type="SAM" id="Phobius"/>
    </source>
</evidence>
<comment type="subcellular location">
    <subcellularLocation>
        <location evidence="1">Cell membrane</location>
        <topology evidence="1">Multi-pass membrane protein</topology>
    </subcellularLocation>
</comment>
<dbReference type="GO" id="GO:0016780">
    <property type="term" value="F:phosphotransferase activity, for other substituted phosphate groups"/>
    <property type="evidence" value="ECO:0007669"/>
    <property type="project" value="InterPro"/>
</dbReference>
<feature type="transmembrane region" description="Helical" evidence="8">
    <location>
        <begin position="53"/>
        <end position="71"/>
    </location>
</feature>
<accession>A0A160N0H0</accession>
<feature type="binding site" evidence="7">
    <location>
        <position position="209"/>
    </location>
    <ligand>
        <name>Mg(2+)</name>
        <dbReference type="ChEBI" id="CHEBI:18420"/>
    </ligand>
</feature>
<keyword evidence="10" id="KW-1185">Reference proteome</keyword>
<feature type="transmembrane region" description="Helical" evidence="8">
    <location>
        <begin position="235"/>
        <end position="257"/>
    </location>
</feature>
<evidence type="ECO:0000256" key="5">
    <source>
        <dbReference type="ARBA" id="ARBA00022989"/>
    </source>
</evidence>
<evidence type="ECO:0000256" key="6">
    <source>
        <dbReference type="ARBA" id="ARBA00023136"/>
    </source>
</evidence>
<dbReference type="RefSeq" id="WP_063671106.1">
    <property type="nucleotide sequence ID" value="NZ_CP014841.1"/>
</dbReference>
<evidence type="ECO:0000313" key="10">
    <source>
        <dbReference type="Proteomes" id="UP000077255"/>
    </source>
</evidence>
<sequence>MVLPGSASLLPPLCFLVALAVVRAAIAYAHRRGMLDQPGQRRSHTIPTPRGGGIGIVVAVLIGLPVIALDVVSAERRLTFAAVWLGLACVAWTGWWDDHRPLPVVPRLVAQTAAAGLLALALCASGVPVAWLPLLLFVGVGSINLHNFMDGIDGLLAQQAMFVMAGLACLALALAQPAYGLAIVALAVGFATAGFWVYNRSPARIFMGDVGSGSLGFLVFAIGAMLWRIAPATCWPAAILCSAFFTDAGMTLLVRIWRGRRWYSAHREHLYQWMVRGGRSHGAVSGSYTAWNLLVCAPSAYAAWRMGAQGWVVFVVIYGVSLAVWMMLKRRCLRRARERKF</sequence>
<feature type="transmembrane region" description="Helical" evidence="8">
    <location>
        <begin position="78"/>
        <end position="96"/>
    </location>
</feature>
<feature type="transmembrane region" description="Helical" evidence="8">
    <location>
        <begin position="210"/>
        <end position="229"/>
    </location>
</feature>
<evidence type="ECO:0000256" key="2">
    <source>
        <dbReference type="ARBA" id="ARBA00022475"/>
    </source>
</evidence>
<dbReference type="InterPro" id="IPR000715">
    <property type="entry name" value="Glycosyl_transferase_4"/>
</dbReference>
<dbReference type="GO" id="GO:0046872">
    <property type="term" value="F:metal ion binding"/>
    <property type="evidence" value="ECO:0007669"/>
    <property type="project" value="UniProtKB-KW"/>
</dbReference>
<evidence type="ECO:0000313" key="9">
    <source>
        <dbReference type="EMBL" id="AND68572.1"/>
    </source>
</evidence>
<gene>
    <name evidence="9" type="ORF">ATSB10_11180</name>
</gene>
<organism evidence="9 10">
    <name type="scientific">Dyella thiooxydans</name>
    <dbReference type="NCBI Taxonomy" id="445710"/>
    <lineage>
        <taxon>Bacteria</taxon>
        <taxon>Pseudomonadati</taxon>
        <taxon>Pseudomonadota</taxon>
        <taxon>Gammaproteobacteria</taxon>
        <taxon>Lysobacterales</taxon>
        <taxon>Rhodanobacteraceae</taxon>
        <taxon>Dyella</taxon>
    </lineage>
</organism>
<feature type="transmembrane region" description="Helical" evidence="8">
    <location>
        <begin position="310"/>
        <end position="328"/>
    </location>
</feature>